<organism evidence="2 3">
    <name type="scientific">Lachnoanaerobaculum umeaense</name>
    <dbReference type="NCBI Taxonomy" id="617123"/>
    <lineage>
        <taxon>Bacteria</taxon>
        <taxon>Bacillati</taxon>
        <taxon>Bacillota</taxon>
        <taxon>Clostridia</taxon>
        <taxon>Lachnospirales</taxon>
        <taxon>Lachnospiraceae</taxon>
        <taxon>Lachnoanaerobaculum</taxon>
    </lineage>
</organism>
<evidence type="ECO:0000256" key="1">
    <source>
        <dbReference type="SAM" id="MobiDB-lite"/>
    </source>
</evidence>
<dbReference type="Proteomes" id="UP000265562">
    <property type="component" value="Chromosome"/>
</dbReference>
<dbReference type="AlphaFoldDB" id="A0A385Q299"/>
<feature type="region of interest" description="Disordered" evidence="1">
    <location>
        <begin position="56"/>
        <end position="95"/>
    </location>
</feature>
<dbReference type="KEGG" id="lua:D4A81_09875"/>
<protein>
    <submittedName>
        <fullName evidence="2">Uncharacterized protein</fullName>
    </submittedName>
</protein>
<evidence type="ECO:0000313" key="2">
    <source>
        <dbReference type="EMBL" id="AYB00217.1"/>
    </source>
</evidence>
<accession>A0A385Q299</accession>
<dbReference type="EMBL" id="CP032364">
    <property type="protein sequence ID" value="AYB00217.1"/>
    <property type="molecule type" value="Genomic_DNA"/>
</dbReference>
<name>A0A385Q299_9FIRM</name>
<feature type="compositionally biased region" description="Acidic residues" evidence="1">
    <location>
        <begin position="58"/>
        <end position="76"/>
    </location>
</feature>
<keyword evidence="3" id="KW-1185">Reference proteome</keyword>
<evidence type="ECO:0000313" key="3">
    <source>
        <dbReference type="Proteomes" id="UP000265562"/>
    </source>
</evidence>
<dbReference type="RefSeq" id="WP_111524794.1">
    <property type="nucleotide sequence ID" value="NZ_CP032364.1"/>
</dbReference>
<sequence>MKYRAKRYILYLGHMYAPGDFVMTSDVEYLEKLVANDSAECVDDEGNVISQAVVNTEEFSEEGQSEELPFGEEDSSDEVKEDVSTKPIGRGSRVK</sequence>
<gene>
    <name evidence="2" type="ORF">D4A81_09875</name>
</gene>
<reference evidence="2 3" key="1">
    <citation type="submission" date="2018-09" db="EMBL/GenBank/DDBJ databases">
        <title>Genome sequencing of Lachnoanaerobaculum umeaense DSM 23576.</title>
        <authorList>
            <person name="Kook J.-K."/>
            <person name="Park S.-N."/>
            <person name="Lim Y.K."/>
        </authorList>
    </citation>
    <scope>NUCLEOTIDE SEQUENCE [LARGE SCALE GENOMIC DNA]</scope>
    <source>
        <strain evidence="3">DSM 23576 \ CCUG 58757</strain>
    </source>
</reference>
<proteinExistence type="predicted"/>